<feature type="transmembrane region" description="Helical" evidence="14">
    <location>
        <begin position="12"/>
        <end position="32"/>
    </location>
</feature>
<dbReference type="EMBL" id="CP035631">
    <property type="protein sequence ID" value="WFF42163.1"/>
    <property type="molecule type" value="Genomic_DNA"/>
</dbReference>
<dbReference type="Gene3D" id="1.10.287.70">
    <property type="match status" value="1"/>
</dbReference>
<gene>
    <name evidence="16" type="ORF">EVC62_11970</name>
</gene>
<evidence type="ECO:0000256" key="13">
    <source>
        <dbReference type="SAM" id="MobiDB-lite"/>
    </source>
</evidence>
<proteinExistence type="predicted"/>
<accession>A0ABY8FH67</accession>
<evidence type="ECO:0000256" key="11">
    <source>
        <dbReference type="ARBA" id="ARBA00023303"/>
    </source>
</evidence>
<protein>
    <submittedName>
        <fullName evidence="16">Ion transporter</fullName>
    </submittedName>
</protein>
<evidence type="ECO:0000256" key="14">
    <source>
        <dbReference type="SAM" id="Phobius"/>
    </source>
</evidence>
<keyword evidence="8 14" id="KW-1133">Transmembrane helix</keyword>
<keyword evidence="3" id="KW-0633">Potassium transport</keyword>
<evidence type="ECO:0000256" key="9">
    <source>
        <dbReference type="ARBA" id="ARBA00023065"/>
    </source>
</evidence>
<keyword evidence="10 14" id="KW-0472">Membrane</keyword>
<keyword evidence="11" id="KW-0407">Ion channel</keyword>
<evidence type="ECO:0000256" key="6">
    <source>
        <dbReference type="ARBA" id="ARBA00022882"/>
    </source>
</evidence>
<dbReference type="Gene3D" id="1.20.5.110">
    <property type="match status" value="1"/>
</dbReference>
<keyword evidence="12" id="KW-0175">Coiled coil</keyword>
<evidence type="ECO:0000313" key="17">
    <source>
        <dbReference type="Proteomes" id="UP001321526"/>
    </source>
</evidence>
<feature type="region of interest" description="Disordered" evidence="13">
    <location>
        <begin position="263"/>
        <end position="304"/>
    </location>
</feature>
<dbReference type="PANTHER" id="PTHR11537">
    <property type="entry name" value="VOLTAGE-GATED POTASSIUM CHANNEL"/>
    <property type="match status" value="1"/>
</dbReference>
<comment type="subcellular location">
    <subcellularLocation>
        <location evidence="1">Membrane</location>
        <topology evidence="1">Multi-pass membrane protein</topology>
    </subcellularLocation>
</comment>
<sequence length="304" mass="34122">MKQHVSPFQLFVLAISFYVLAALFASAFLHLPPEIERLIGYLDYLVCVVFFIDFCLRFYRAPSKWRYMRWGWLDLLSCIPAGWFQAARLARVVQVLRVLRALRSMELIWQLLFRNRAEGVLASVATATVLLVVVSAVTVLLVEAPDPHSPINTAEDALWWAIVTVTTVGYGDYYPVTTLGRIVAVLLMVCGVGLFGSFAAYVSSLFVEDQGESESRQHKANRRMMRHMIEQVSELQTEIEALRAELRTHRQELETHHVPVEAARESAGPAHDAQSAQDVQSAHDAPSAQDTPSGEDAFPGPKRR</sequence>
<keyword evidence="6" id="KW-0851">Voltage-gated channel</keyword>
<keyword evidence="2" id="KW-0813">Transport</keyword>
<evidence type="ECO:0000256" key="1">
    <source>
        <dbReference type="ARBA" id="ARBA00004141"/>
    </source>
</evidence>
<feature type="domain" description="Ion transport" evidence="15">
    <location>
        <begin position="10"/>
        <end position="212"/>
    </location>
</feature>
<dbReference type="RefSeq" id="WP_110674914.1">
    <property type="nucleotide sequence ID" value="NZ_CP035631.1"/>
</dbReference>
<name>A0ABY8FH67_9GAMM</name>
<dbReference type="Pfam" id="PF00520">
    <property type="entry name" value="Ion_trans"/>
    <property type="match status" value="1"/>
</dbReference>
<keyword evidence="5" id="KW-0631">Potassium channel</keyword>
<keyword evidence="4 14" id="KW-0812">Transmembrane</keyword>
<evidence type="ECO:0000256" key="5">
    <source>
        <dbReference type="ARBA" id="ARBA00022826"/>
    </source>
</evidence>
<evidence type="ECO:0000256" key="2">
    <source>
        <dbReference type="ARBA" id="ARBA00022448"/>
    </source>
</evidence>
<dbReference type="PANTHER" id="PTHR11537:SF254">
    <property type="entry name" value="POTASSIUM VOLTAGE-GATED CHANNEL PROTEIN SHAB"/>
    <property type="match status" value="1"/>
</dbReference>
<dbReference type="CDD" id="cd14686">
    <property type="entry name" value="bZIP"/>
    <property type="match status" value="1"/>
</dbReference>
<feature type="transmembrane region" description="Helical" evidence="14">
    <location>
        <begin position="38"/>
        <end position="59"/>
    </location>
</feature>
<evidence type="ECO:0000256" key="10">
    <source>
        <dbReference type="ARBA" id="ARBA00023136"/>
    </source>
</evidence>
<keyword evidence="17" id="KW-1185">Reference proteome</keyword>
<evidence type="ECO:0000256" key="7">
    <source>
        <dbReference type="ARBA" id="ARBA00022958"/>
    </source>
</evidence>
<feature type="transmembrane region" description="Helical" evidence="14">
    <location>
        <begin position="120"/>
        <end position="142"/>
    </location>
</feature>
<feature type="transmembrane region" description="Helical" evidence="14">
    <location>
        <begin position="183"/>
        <end position="207"/>
    </location>
</feature>
<evidence type="ECO:0000256" key="12">
    <source>
        <dbReference type="SAM" id="Coils"/>
    </source>
</evidence>
<dbReference type="InterPro" id="IPR005821">
    <property type="entry name" value="Ion_trans_dom"/>
</dbReference>
<keyword evidence="7" id="KW-0630">Potassium</keyword>
<feature type="coiled-coil region" evidence="12">
    <location>
        <begin position="225"/>
        <end position="252"/>
    </location>
</feature>
<feature type="transmembrane region" description="Helical" evidence="14">
    <location>
        <begin position="157"/>
        <end position="176"/>
    </location>
</feature>
<dbReference type="InterPro" id="IPR028325">
    <property type="entry name" value="VG_K_chnl"/>
</dbReference>
<evidence type="ECO:0000256" key="4">
    <source>
        <dbReference type="ARBA" id="ARBA00022692"/>
    </source>
</evidence>
<dbReference type="PRINTS" id="PR00169">
    <property type="entry name" value="KCHANNEL"/>
</dbReference>
<dbReference type="SUPFAM" id="SSF81324">
    <property type="entry name" value="Voltage-gated potassium channels"/>
    <property type="match status" value="1"/>
</dbReference>
<evidence type="ECO:0000259" key="15">
    <source>
        <dbReference type="Pfam" id="PF00520"/>
    </source>
</evidence>
<evidence type="ECO:0000256" key="3">
    <source>
        <dbReference type="ARBA" id="ARBA00022538"/>
    </source>
</evidence>
<reference evidence="16 17" key="1">
    <citation type="submission" date="2019-01" db="EMBL/GenBank/DDBJ databases">
        <title>Genome sequence of Salinicola endophyticus REST5.</title>
        <authorList>
            <person name="Nascimento F.X."/>
        </authorList>
    </citation>
    <scope>NUCLEOTIDE SEQUENCE [LARGE SCALE GENOMIC DNA]</scope>
    <source>
        <strain evidence="16 17">REST5</strain>
    </source>
</reference>
<dbReference type="Gene3D" id="1.20.120.350">
    <property type="entry name" value="Voltage-gated potassium channels. Chain C"/>
    <property type="match status" value="1"/>
</dbReference>
<keyword evidence="9" id="KW-0406">Ion transport</keyword>
<evidence type="ECO:0000256" key="8">
    <source>
        <dbReference type="ARBA" id="ARBA00022989"/>
    </source>
</evidence>
<evidence type="ECO:0000313" key="16">
    <source>
        <dbReference type="EMBL" id="WFF42163.1"/>
    </source>
</evidence>
<dbReference type="InterPro" id="IPR027359">
    <property type="entry name" value="Volt_channel_dom_sf"/>
</dbReference>
<organism evidence="16 17">
    <name type="scientific">Salinicola endophyticus</name>
    <dbReference type="NCBI Taxonomy" id="1949083"/>
    <lineage>
        <taxon>Bacteria</taxon>
        <taxon>Pseudomonadati</taxon>
        <taxon>Pseudomonadota</taxon>
        <taxon>Gammaproteobacteria</taxon>
        <taxon>Oceanospirillales</taxon>
        <taxon>Halomonadaceae</taxon>
        <taxon>Salinicola</taxon>
    </lineage>
</organism>
<dbReference type="Proteomes" id="UP001321526">
    <property type="component" value="Chromosome"/>
</dbReference>